<dbReference type="OMA" id="CAIRAIN"/>
<dbReference type="GO" id="GO:0005654">
    <property type="term" value="C:nucleoplasm"/>
    <property type="evidence" value="ECO:0007669"/>
    <property type="project" value="UniProtKB-ARBA"/>
</dbReference>
<dbReference type="InterPro" id="IPR015010">
    <property type="entry name" value="TERF2IP_Myb"/>
</dbReference>
<feature type="domain" description="TERF2-interacting telomeric protein 1 Myb" evidence="12">
    <location>
        <begin position="151"/>
        <end position="209"/>
    </location>
</feature>
<dbReference type="Pfam" id="PF08914">
    <property type="entry name" value="Myb_Rap1"/>
    <property type="match status" value="1"/>
</dbReference>
<dbReference type="STRING" id="75743.A0A401PE92"/>
<evidence type="ECO:0000256" key="6">
    <source>
        <dbReference type="ARBA" id="ARBA00023159"/>
    </source>
</evidence>
<evidence type="ECO:0000256" key="8">
    <source>
        <dbReference type="ARBA" id="ARBA00023242"/>
    </source>
</evidence>
<dbReference type="CDD" id="cd11655">
    <property type="entry name" value="rap1_myb-like"/>
    <property type="match status" value="1"/>
</dbReference>
<dbReference type="InterPro" id="IPR009057">
    <property type="entry name" value="Homeodomain-like_sf"/>
</dbReference>
<feature type="domain" description="BRCT" evidence="14">
    <location>
        <begin position="55"/>
        <end position="131"/>
    </location>
</feature>
<dbReference type="PANTHER" id="PTHR16466:SF6">
    <property type="entry name" value="TELOMERIC REPEAT-BINDING FACTOR 2-INTERACTING PROTEIN 1"/>
    <property type="match status" value="1"/>
</dbReference>
<keyword evidence="6 10" id="KW-0010">Activator</keyword>
<evidence type="ECO:0000313" key="16">
    <source>
        <dbReference type="Proteomes" id="UP000288216"/>
    </source>
</evidence>
<dbReference type="GO" id="GO:0006355">
    <property type="term" value="P:regulation of DNA-templated transcription"/>
    <property type="evidence" value="ECO:0007669"/>
    <property type="project" value="UniProtKB-UniRule"/>
</dbReference>
<dbReference type="FunFam" id="1.10.10.60:FF:000246">
    <property type="entry name" value="Telomeric repeat-binding factor 2-interacting protein 1"/>
    <property type="match status" value="1"/>
</dbReference>
<dbReference type="AlphaFoldDB" id="A0A401PE92"/>
<dbReference type="GO" id="GO:0010833">
    <property type="term" value="P:telomere maintenance via telomere lengthening"/>
    <property type="evidence" value="ECO:0007669"/>
    <property type="project" value="UniProtKB-UniRule"/>
</dbReference>
<evidence type="ECO:0000313" key="15">
    <source>
        <dbReference type="EMBL" id="GCB71432.1"/>
    </source>
</evidence>
<evidence type="ECO:0000256" key="9">
    <source>
        <dbReference type="ARBA" id="ARBA00032471"/>
    </source>
</evidence>
<dbReference type="GO" id="GO:0031848">
    <property type="term" value="P:protection from non-homologous end joining at telomere"/>
    <property type="evidence" value="ECO:0007669"/>
    <property type="project" value="TreeGrafter"/>
</dbReference>
<dbReference type="Pfam" id="PF11626">
    <property type="entry name" value="Rap1_C"/>
    <property type="match status" value="1"/>
</dbReference>
<dbReference type="InterPro" id="IPR021661">
    <property type="entry name" value="Rap1_C"/>
</dbReference>
<feature type="compositionally biased region" description="Basic and acidic residues" evidence="11">
    <location>
        <begin position="245"/>
        <end position="255"/>
    </location>
</feature>
<keyword evidence="3 10" id="KW-0158">Chromosome</keyword>
<protein>
    <recommendedName>
        <fullName evidence="2 10">Telomeric repeat-binding factor 2-interacting protein 1</fullName>
        <shortName evidence="10">TERF2-interacting telomeric protein 1</shortName>
    </recommendedName>
    <alternativeName>
        <fullName evidence="9 10">Repressor/activator protein 1 homolog</fullName>
    </alternativeName>
</protein>
<dbReference type="InterPro" id="IPR001357">
    <property type="entry name" value="BRCT_dom"/>
</dbReference>
<evidence type="ECO:0000256" key="4">
    <source>
        <dbReference type="ARBA" id="ARBA00022895"/>
    </source>
</evidence>
<comment type="function">
    <text evidence="10">Acts both as a regulator of telomere function and as a transcription regulator. Involved in the regulation of telomere length and protection as a component of the shelterin complex (telosome). Does not bind DNA directly: recruited to telomeric double-stranded 5'-TTAGGG-3' repeats via its interaction with terf2. Independently of its function in telomeres, also acts as a transcription regulator: recruited to extratelomeric 5'-TTAGGG-3' sites via its association with terf2 or other factors, and regulates gene expression.</text>
</comment>
<gene>
    <name evidence="15" type="ORF">scyTo_0001570</name>
</gene>
<comment type="caution">
    <text evidence="15">The sequence shown here is derived from an EMBL/GenBank/DDBJ whole genome shotgun (WGS) entry which is preliminary data.</text>
</comment>
<evidence type="ECO:0000259" key="13">
    <source>
        <dbReference type="Pfam" id="PF11626"/>
    </source>
</evidence>
<evidence type="ECO:0000256" key="7">
    <source>
        <dbReference type="ARBA" id="ARBA00023163"/>
    </source>
</evidence>
<keyword evidence="8 10" id="KW-0539">Nucleus</keyword>
<name>A0A401PE92_SCYTO</name>
<dbReference type="Pfam" id="PF16589">
    <property type="entry name" value="BRCT_2"/>
    <property type="match status" value="1"/>
</dbReference>
<keyword evidence="7 10" id="KW-0804">Transcription</keyword>
<dbReference type="InterPro" id="IPR038104">
    <property type="entry name" value="Rap1_C_sf"/>
</dbReference>
<sequence>MQPLTTPNQRPCLLLLRGACPIGEGRSAGRSEPPVPLLNLMAASAQTHSRTLFLSDEGVPLRFYAPPGPTKTALFPLVVHGGGVMCRHQEPSAILLARLEETGPLPSGYTRARYVLDCVERNQQLPLEGYQAAASLPGPQEAKPSAGRMFYTKLDDVAILMYLRAYVKKDGGPAIRGNAVWRQMEQLQLTAHSWQSMRSRYVRYLCDREHLYQLDSRSVIPTAVFPKLRALEEAGAKRAPGGGRVAHEGAGKKNPDSLQHPDSLLRVDLESNEEANASVEQGSDDVNSEEECYNIFPVAIREFELEGDTPELLVDIGNELEAQVPREQPMETDKSLQVNPAEHRPKHKGTLAEFVMANEQSDLDSQTPVDMLSSMPTASQDEVECAIRAINTLMKAHNMDLSAATQLLLKNSGEFTAAMHFMDTGHRPDGYPIWTHKDDLDLENVDRKAQERLIQKFGSENLAKRIAFRKS</sequence>
<proteinExistence type="inferred from homology"/>
<keyword evidence="4 10" id="KW-0779">Telomere</keyword>
<evidence type="ECO:0000259" key="12">
    <source>
        <dbReference type="Pfam" id="PF08914"/>
    </source>
</evidence>
<dbReference type="OrthoDB" id="435460at2759"/>
<evidence type="ECO:0000256" key="11">
    <source>
        <dbReference type="SAM" id="MobiDB-lite"/>
    </source>
</evidence>
<reference evidence="15 16" key="1">
    <citation type="journal article" date="2018" name="Nat. Ecol. Evol.">
        <title>Shark genomes provide insights into elasmobranch evolution and the origin of vertebrates.</title>
        <authorList>
            <person name="Hara Y"/>
            <person name="Yamaguchi K"/>
            <person name="Onimaru K"/>
            <person name="Kadota M"/>
            <person name="Koyanagi M"/>
            <person name="Keeley SD"/>
            <person name="Tatsumi K"/>
            <person name="Tanaka K"/>
            <person name="Motone F"/>
            <person name="Kageyama Y"/>
            <person name="Nozu R"/>
            <person name="Adachi N"/>
            <person name="Nishimura O"/>
            <person name="Nakagawa R"/>
            <person name="Tanegashima C"/>
            <person name="Kiyatake I"/>
            <person name="Matsumoto R"/>
            <person name="Murakumo K"/>
            <person name="Nishida K"/>
            <person name="Terakita A"/>
            <person name="Kuratani S"/>
            <person name="Sato K"/>
            <person name="Hyodo S Kuraku.S."/>
        </authorList>
    </citation>
    <scope>NUCLEOTIDE SEQUENCE [LARGE SCALE GENOMIC DNA]</scope>
</reference>
<dbReference type="EMBL" id="BFAA01000358">
    <property type="protein sequence ID" value="GCB71432.1"/>
    <property type="molecule type" value="Genomic_DNA"/>
</dbReference>
<dbReference type="InterPro" id="IPR039595">
    <property type="entry name" value="TE2IP/Rap1"/>
</dbReference>
<dbReference type="GO" id="GO:0070187">
    <property type="term" value="C:shelterin complex"/>
    <property type="evidence" value="ECO:0007669"/>
    <property type="project" value="TreeGrafter"/>
</dbReference>
<feature type="region of interest" description="Disordered" evidence="11">
    <location>
        <begin position="236"/>
        <end position="261"/>
    </location>
</feature>
<comment type="similarity">
    <text evidence="1 10">Belongs to the RAP1 family.</text>
</comment>
<accession>A0A401PE92</accession>
<keyword evidence="5 10" id="KW-0805">Transcription regulation</keyword>
<comment type="subcellular location">
    <subcellularLocation>
        <location evidence="10">Nucleus</location>
    </subcellularLocation>
    <subcellularLocation>
        <location evidence="10">Chromosome</location>
        <location evidence="10">Telomere</location>
    </subcellularLocation>
</comment>
<dbReference type="GO" id="GO:0042162">
    <property type="term" value="F:telomeric DNA binding"/>
    <property type="evidence" value="ECO:0007669"/>
    <property type="project" value="TreeGrafter"/>
</dbReference>
<dbReference type="SUPFAM" id="SSF46689">
    <property type="entry name" value="Homeodomain-like"/>
    <property type="match status" value="1"/>
</dbReference>
<comment type="subunit">
    <text evidence="10">Homodimer.</text>
</comment>
<dbReference type="Gene3D" id="1.10.10.60">
    <property type="entry name" value="Homeodomain-like"/>
    <property type="match status" value="1"/>
</dbReference>
<evidence type="ECO:0000256" key="5">
    <source>
        <dbReference type="ARBA" id="ARBA00023015"/>
    </source>
</evidence>
<dbReference type="PANTHER" id="PTHR16466">
    <property type="entry name" value="TELOMERE REPEAT-BINDING FACTOR 2-INTERACTING PROTEIN 1"/>
    <property type="match status" value="1"/>
</dbReference>
<feature type="domain" description="TRF2-interacting telomeric protein/Rap1 C-terminal" evidence="13">
    <location>
        <begin position="394"/>
        <end position="469"/>
    </location>
</feature>
<evidence type="ECO:0000256" key="2">
    <source>
        <dbReference type="ARBA" id="ARBA00017805"/>
    </source>
</evidence>
<evidence type="ECO:0000256" key="10">
    <source>
        <dbReference type="RuleBase" id="RU367107"/>
    </source>
</evidence>
<organism evidence="15 16">
    <name type="scientific">Scyliorhinus torazame</name>
    <name type="common">Cloudy catshark</name>
    <name type="synonym">Catulus torazame</name>
    <dbReference type="NCBI Taxonomy" id="75743"/>
    <lineage>
        <taxon>Eukaryota</taxon>
        <taxon>Metazoa</taxon>
        <taxon>Chordata</taxon>
        <taxon>Craniata</taxon>
        <taxon>Vertebrata</taxon>
        <taxon>Chondrichthyes</taxon>
        <taxon>Elasmobranchii</taxon>
        <taxon>Galeomorphii</taxon>
        <taxon>Galeoidea</taxon>
        <taxon>Carcharhiniformes</taxon>
        <taxon>Scyliorhinidae</taxon>
        <taxon>Scyliorhinus</taxon>
    </lineage>
</organism>
<evidence type="ECO:0000256" key="3">
    <source>
        <dbReference type="ARBA" id="ARBA00022454"/>
    </source>
</evidence>
<evidence type="ECO:0000259" key="14">
    <source>
        <dbReference type="Pfam" id="PF16589"/>
    </source>
</evidence>
<dbReference type="Proteomes" id="UP000288216">
    <property type="component" value="Unassembled WGS sequence"/>
</dbReference>
<dbReference type="Gene3D" id="1.10.10.2170">
    <property type="match status" value="1"/>
</dbReference>
<keyword evidence="16" id="KW-1185">Reference proteome</keyword>
<evidence type="ECO:0000256" key="1">
    <source>
        <dbReference type="ARBA" id="ARBA00010467"/>
    </source>
</evidence>
<dbReference type="CDD" id="cd11653">
    <property type="entry name" value="rap1_RCT"/>
    <property type="match status" value="1"/>
</dbReference>